<dbReference type="PROSITE" id="PS50111">
    <property type="entry name" value="CHEMOTAXIS_TRANSDUC_2"/>
    <property type="match status" value="1"/>
</dbReference>
<evidence type="ECO:0000313" key="12">
    <source>
        <dbReference type="EMBL" id="PIE20580.1"/>
    </source>
</evidence>
<evidence type="ECO:0000256" key="4">
    <source>
        <dbReference type="ARBA" id="ARBA00022989"/>
    </source>
</evidence>
<keyword evidence="4 9" id="KW-1133">Transmembrane helix</keyword>
<protein>
    <submittedName>
        <fullName evidence="12">Chemotaxis protein</fullName>
    </submittedName>
</protein>
<evidence type="ECO:0000313" key="13">
    <source>
        <dbReference type="Proteomes" id="UP000242733"/>
    </source>
</evidence>
<dbReference type="GO" id="GO:0007165">
    <property type="term" value="P:signal transduction"/>
    <property type="evidence" value="ECO:0007669"/>
    <property type="project" value="UniProtKB-KW"/>
</dbReference>
<evidence type="ECO:0000259" key="11">
    <source>
        <dbReference type="PROSITE" id="PS50885"/>
    </source>
</evidence>
<dbReference type="SMART" id="SM00283">
    <property type="entry name" value="MA"/>
    <property type="match status" value="1"/>
</dbReference>
<dbReference type="CDD" id="cd06225">
    <property type="entry name" value="HAMP"/>
    <property type="match status" value="1"/>
</dbReference>
<dbReference type="GO" id="GO:0005886">
    <property type="term" value="C:plasma membrane"/>
    <property type="evidence" value="ECO:0007669"/>
    <property type="project" value="UniProtKB-SubCell"/>
</dbReference>
<feature type="domain" description="HAMP" evidence="11">
    <location>
        <begin position="230"/>
        <end position="284"/>
    </location>
</feature>
<sequence>MSAFSLKTKILLLVTVPMFITVMLVMWLVSAKIHELGQTEMEDLRSFIYEGKEVALKNHVEIATSLLKPVLAQKDSISREALEAKVRAFLHSSLYSNNGYFFAMTPEGVMSAHGAKQGLVGKNLLNAKDANGFHFLQEIIKKGKNGGGYVKYIWNKPSKNADVGKLAYSKMLPELNWIVGAGIYIDDIDEKVAIAAAEVEDQVKNTTITIGLVGLGFIIVAIFISIIITNRTIKPLKATADALHNISKGEGDLTQRLEVMSHDEVGLMSQSFNDFAGKIQSLVADISTGITDLSNSIQKMNQVVSKTNANVTQQRHETAQAATAVNEMASAAQEVAENAAGAANAASSADEEAQKGQCTVDETITAINSLSGEINQSSGVISSLQTDADKIGDVVNVINDIADQTNLLALNAAIEAARAGEQGRGFSVVADEVRTLANRTQQSTDEIRGMIESLQSGSRQAVSVMDSSRNQSILTVERAANASESLNTITHSVSTITQMNTQIASAAEQQTSVAEEISHNIQQVANIAEHSAASAEELSNTSNELSQLEGRLSSIVGQFKF</sequence>
<dbReference type="InterPro" id="IPR004089">
    <property type="entry name" value="MCPsignal_dom"/>
</dbReference>
<keyword evidence="6 8" id="KW-0807">Transducer</keyword>
<evidence type="ECO:0000256" key="6">
    <source>
        <dbReference type="ARBA" id="ARBA00023224"/>
    </source>
</evidence>
<proteinExistence type="inferred from homology"/>
<dbReference type="SMART" id="SM01049">
    <property type="entry name" value="Cache_2"/>
    <property type="match status" value="1"/>
</dbReference>
<feature type="domain" description="Methyl-accepting transducer" evidence="10">
    <location>
        <begin position="289"/>
        <end position="525"/>
    </location>
</feature>
<evidence type="ECO:0000256" key="9">
    <source>
        <dbReference type="SAM" id="Phobius"/>
    </source>
</evidence>
<dbReference type="Proteomes" id="UP000242733">
    <property type="component" value="Unassembled WGS sequence"/>
</dbReference>
<reference evidence="12 13" key="1">
    <citation type="submission" date="2017-10" db="EMBL/GenBank/DDBJ databases">
        <title>Novel microbial diversity and functional potential in the marine mammal oral microbiome.</title>
        <authorList>
            <person name="Dudek N.K."/>
            <person name="Sun C.L."/>
            <person name="Burstein D."/>
            <person name="Kantor R.S."/>
            <person name="Aliaga Goltsman D.S."/>
            <person name="Bik E.M."/>
            <person name="Thomas B.C."/>
            <person name="Banfield J.F."/>
            <person name="Relman D.A."/>
        </authorList>
    </citation>
    <scope>NUCLEOTIDE SEQUENCE [LARGE SCALE GENOMIC DNA]</scope>
    <source>
        <strain evidence="12">DOLJORAL78_49_30</strain>
    </source>
</reference>
<evidence type="ECO:0000256" key="8">
    <source>
        <dbReference type="PROSITE-ProRule" id="PRU00284"/>
    </source>
</evidence>
<keyword evidence="5 9" id="KW-0472">Membrane</keyword>
<feature type="transmembrane region" description="Helical" evidence="9">
    <location>
        <begin position="208"/>
        <end position="228"/>
    </location>
</feature>
<dbReference type="AlphaFoldDB" id="A0A2G6JB38"/>
<evidence type="ECO:0000256" key="5">
    <source>
        <dbReference type="ARBA" id="ARBA00023136"/>
    </source>
</evidence>
<dbReference type="PROSITE" id="PS50885">
    <property type="entry name" value="HAMP"/>
    <property type="match status" value="1"/>
</dbReference>
<dbReference type="PANTHER" id="PTHR32089">
    <property type="entry name" value="METHYL-ACCEPTING CHEMOTAXIS PROTEIN MCPB"/>
    <property type="match status" value="1"/>
</dbReference>
<dbReference type="PANTHER" id="PTHR32089:SF119">
    <property type="entry name" value="METHYL-ACCEPTING CHEMOTAXIS PROTEIN CTPL"/>
    <property type="match status" value="1"/>
</dbReference>
<dbReference type="GO" id="GO:0006935">
    <property type="term" value="P:chemotaxis"/>
    <property type="evidence" value="ECO:0007669"/>
    <property type="project" value="UniProtKB-ARBA"/>
</dbReference>
<dbReference type="Gene3D" id="3.30.450.20">
    <property type="entry name" value="PAS domain"/>
    <property type="match status" value="1"/>
</dbReference>
<organism evidence="12 13">
    <name type="scientific">Neptuniibacter caesariensis</name>
    <dbReference type="NCBI Taxonomy" id="207954"/>
    <lineage>
        <taxon>Bacteria</taxon>
        <taxon>Pseudomonadati</taxon>
        <taxon>Pseudomonadota</taxon>
        <taxon>Gammaproteobacteria</taxon>
        <taxon>Oceanospirillales</taxon>
        <taxon>Oceanospirillaceae</taxon>
        <taxon>Neptuniibacter</taxon>
    </lineage>
</organism>
<accession>A0A2G6JB38</accession>
<dbReference type="FunFam" id="1.10.287.950:FF:000001">
    <property type="entry name" value="Methyl-accepting chemotaxis sensory transducer"/>
    <property type="match status" value="1"/>
</dbReference>
<keyword evidence="2" id="KW-1003">Cell membrane</keyword>
<keyword evidence="3 9" id="KW-0812">Transmembrane</keyword>
<evidence type="ECO:0000256" key="7">
    <source>
        <dbReference type="ARBA" id="ARBA00029447"/>
    </source>
</evidence>
<dbReference type="Pfam" id="PF00015">
    <property type="entry name" value="MCPsignal"/>
    <property type="match status" value="1"/>
</dbReference>
<dbReference type="Pfam" id="PF17200">
    <property type="entry name" value="sCache_2"/>
    <property type="match status" value="1"/>
</dbReference>
<gene>
    <name evidence="12" type="ORF">CSA61_01470</name>
</gene>
<dbReference type="Pfam" id="PF00672">
    <property type="entry name" value="HAMP"/>
    <property type="match status" value="1"/>
</dbReference>
<dbReference type="Gene3D" id="1.10.287.950">
    <property type="entry name" value="Methyl-accepting chemotaxis protein"/>
    <property type="match status" value="1"/>
</dbReference>
<comment type="subcellular location">
    <subcellularLocation>
        <location evidence="1">Cell membrane</location>
        <topology evidence="1">Multi-pass membrane protein</topology>
    </subcellularLocation>
</comment>
<dbReference type="InterPro" id="IPR033480">
    <property type="entry name" value="sCache_2"/>
</dbReference>
<comment type="caution">
    <text evidence="12">The sequence shown here is derived from an EMBL/GenBank/DDBJ whole genome shotgun (WGS) entry which is preliminary data.</text>
</comment>
<comment type="similarity">
    <text evidence="7">Belongs to the methyl-accepting chemotaxis (MCP) protein family.</text>
</comment>
<dbReference type="SMART" id="SM00304">
    <property type="entry name" value="HAMP"/>
    <property type="match status" value="1"/>
</dbReference>
<evidence type="ECO:0000256" key="3">
    <source>
        <dbReference type="ARBA" id="ARBA00022692"/>
    </source>
</evidence>
<evidence type="ECO:0000256" key="1">
    <source>
        <dbReference type="ARBA" id="ARBA00004651"/>
    </source>
</evidence>
<dbReference type="SUPFAM" id="SSF58104">
    <property type="entry name" value="Methyl-accepting chemotaxis protein (MCP) signaling domain"/>
    <property type="match status" value="1"/>
</dbReference>
<evidence type="ECO:0000256" key="2">
    <source>
        <dbReference type="ARBA" id="ARBA00022475"/>
    </source>
</evidence>
<name>A0A2G6JB38_NEPCE</name>
<dbReference type="InterPro" id="IPR003660">
    <property type="entry name" value="HAMP_dom"/>
</dbReference>
<evidence type="ECO:0000259" key="10">
    <source>
        <dbReference type="PROSITE" id="PS50111"/>
    </source>
</evidence>
<dbReference type="CDD" id="cd11386">
    <property type="entry name" value="MCP_signal"/>
    <property type="match status" value="1"/>
</dbReference>
<dbReference type="EMBL" id="PDSG01000005">
    <property type="protein sequence ID" value="PIE20580.1"/>
    <property type="molecule type" value="Genomic_DNA"/>
</dbReference>